<dbReference type="PANTHER" id="PTHR43300:SF7">
    <property type="entry name" value="UDP-N-ACETYLBACILLOSAMINE N-ACETYLTRANSFERASE"/>
    <property type="match status" value="1"/>
</dbReference>
<reference evidence="7" key="1">
    <citation type="journal article" date="2019" name="Int. J. Syst. Evol. Microbiol.">
        <title>The Global Catalogue of Microorganisms (GCM) 10K type strain sequencing project: providing services to taxonomists for standard genome sequencing and annotation.</title>
        <authorList>
            <consortium name="The Broad Institute Genomics Platform"/>
            <consortium name="The Broad Institute Genome Sequencing Center for Infectious Disease"/>
            <person name="Wu L."/>
            <person name="Ma J."/>
        </authorList>
    </citation>
    <scope>NUCLEOTIDE SEQUENCE [LARGE SCALE GENOMIC DNA]</scope>
    <source>
        <strain evidence="7">KCTC 22814</strain>
    </source>
</reference>
<gene>
    <name evidence="6" type="ORF">ACFS7Y_05495</name>
</gene>
<organism evidence="6 7">
    <name type="scientific">Sphingobacterium bambusae</name>
    <dbReference type="NCBI Taxonomy" id="662858"/>
    <lineage>
        <taxon>Bacteria</taxon>
        <taxon>Pseudomonadati</taxon>
        <taxon>Bacteroidota</taxon>
        <taxon>Sphingobacteriia</taxon>
        <taxon>Sphingobacteriales</taxon>
        <taxon>Sphingobacteriaceae</taxon>
        <taxon>Sphingobacterium</taxon>
    </lineage>
</organism>
<evidence type="ECO:0000256" key="1">
    <source>
        <dbReference type="ARBA" id="ARBA00007274"/>
    </source>
</evidence>
<name>A0ABW6BE57_9SPHI</name>
<dbReference type="InterPro" id="IPR011004">
    <property type="entry name" value="Trimer_LpxA-like_sf"/>
</dbReference>
<dbReference type="InterPro" id="IPR018357">
    <property type="entry name" value="Hexapep_transf_CS"/>
</dbReference>
<evidence type="ECO:0000256" key="4">
    <source>
        <dbReference type="ARBA" id="ARBA00023315"/>
    </source>
</evidence>
<dbReference type="InterPro" id="IPR041561">
    <property type="entry name" value="PglD_N"/>
</dbReference>
<sequence>MLIIGAGGLAKEILEVCHRNDLLTDLAFYDDVNPDKLHLLGFPVLKTEVAAQEYFSETDNRFCLGIGNPKLRAAMVDKFQSLGGQLHSVVSKHADMGTYGVSIGIGNTILGDALISNSVSIGKAGLIYYKTVVAHDVYIDDFVELSPGATLLGGCKVGTFSQIGANATILPKVTIGSHVVVGAGAVVNRDLPDNCIAVGVPARIIKEN</sequence>
<feature type="domain" description="PglD N-terminal" evidence="5">
    <location>
        <begin position="2"/>
        <end position="78"/>
    </location>
</feature>
<evidence type="ECO:0000313" key="7">
    <source>
        <dbReference type="Proteomes" id="UP001597525"/>
    </source>
</evidence>
<dbReference type="CDD" id="cd03360">
    <property type="entry name" value="LbH_AT_putative"/>
    <property type="match status" value="1"/>
</dbReference>
<dbReference type="RefSeq" id="WP_320182527.1">
    <property type="nucleotide sequence ID" value="NZ_CP138332.1"/>
</dbReference>
<dbReference type="EMBL" id="JBHUPB010000004">
    <property type="protein sequence ID" value="MFD2966828.1"/>
    <property type="molecule type" value="Genomic_DNA"/>
</dbReference>
<dbReference type="Gene3D" id="2.160.10.10">
    <property type="entry name" value="Hexapeptide repeat proteins"/>
    <property type="match status" value="1"/>
</dbReference>
<dbReference type="PROSITE" id="PS00101">
    <property type="entry name" value="HEXAPEP_TRANSFERASES"/>
    <property type="match status" value="1"/>
</dbReference>
<keyword evidence="4" id="KW-0012">Acyltransferase</keyword>
<evidence type="ECO:0000313" key="6">
    <source>
        <dbReference type="EMBL" id="MFD2966828.1"/>
    </source>
</evidence>
<keyword evidence="2" id="KW-0808">Transferase</keyword>
<keyword evidence="7" id="KW-1185">Reference proteome</keyword>
<keyword evidence="3" id="KW-0677">Repeat</keyword>
<evidence type="ECO:0000256" key="3">
    <source>
        <dbReference type="ARBA" id="ARBA00022737"/>
    </source>
</evidence>
<evidence type="ECO:0000256" key="2">
    <source>
        <dbReference type="ARBA" id="ARBA00022679"/>
    </source>
</evidence>
<dbReference type="InterPro" id="IPR020019">
    <property type="entry name" value="AcTrfase_PglD-like"/>
</dbReference>
<comment type="caution">
    <text evidence="6">The sequence shown here is derived from an EMBL/GenBank/DDBJ whole genome shotgun (WGS) entry which is preliminary data.</text>
</comment>
<dbReference type="PANTHER" id="PTHR43300">
    <property type="entry name" value="ACETYLTRANSFERASE"/>
    <property type="match status" value="1"/>
</dbReference>
<dbReference type="InterPro" id="IPR050179">
    <property type="entry name" value="Trans_hexapeptide_repeat"/>
</dbReference>
<dbReference type="Proteomes" id="UP001597525">
    <property type="component" value="Unassembled WGS sequence"/>
</dbReference>
<dbReference type="SUPFAM" id="SSF51161">
    <property type="entry name" value="Trimeric LpxA-like enzymes"/>
    <property type="match status" value="1"/>
</dbReference>
<dbReference type="Gene3D" id="3.40.50.20">
    <property type="match status" value="1"/>
</dbReference>
<proteinExistence type="inferred from homology"/>
<accession>A0ABW6BE57</accession>
<dbReference type="Pfam" id="PF00132">
    <property type="entry name" value="Hexapep"/>
    <property type="match status" value="1"/>
</dbReference>
<evidence type="ECO:0000259" key="5">
    <source>
        <dbReference type="Pfam" id="PF17836"/>
    </source>
</evidence>
<comment type="similarity">
    <text evidence="1">Belongs to the transferase hexapeptide repeat family.</text>
</comment>
<dbReference type="Pfam" id="PF17836">
    <property type="entry name" value="PglD_N"/>
    <property type="match status" value="1"/>
</dbReference>
<protein>
    <submittedName>
        <fullName evidence="6">Acetyltransferase</fullName>
    </submittedName>
</protein>
<dbReference type="NCBIfam" id="TIGR03570">
    <property type="entry name" value="NeuD_NnaD"/>
    <property type="match status" value="1"/>
</dbReference>
<dbReference type="InterPro" id="IPR001451">
    <property type="entry name" value="Hexapep"/>
</dbReference>